<feature type="non-terminal residue" evidence="1">
    <location>
        <position position="283"/>
    </location>
</feature>
<name>X1N6A1_9ZZZZ</name>
<dbReference type="Pfam" id="PF13289">
    <property type="entry name" value="SIR2_2"/>
    <property type="match status" value="1"/>
</dbReference>
<dbReference type="AlphaFoldDB" id="X1N6A1"/>
<comment type="caution">
    <text evidence="1">The sequence shown here is derived from an EMBL/GenBank/DDBJ whole genome shotgun (WGS) entry which is preliminary data.</text>
</comment>
<gene>
    <name evidence="1" type="ORF">S06H3_29601</name>
</gene>
<accession>X1N6A1</accession>
<organism evidence="1">
    <name type="scientific">marine sediment metagenome</name>
    <dbReference type="NCBI Taxonomy" id="412755"/>
    <lineage>
        <taxon>unclassified sequences</taxon>
        <taxon>metagenomes</taxon>
        <taxon>ecological metagenomes</taxon>
    </lineage>
</organism>
<reference evidence="1" key="1">
    <citation type="journal article" date="2014" name="Front. Microbiol.">
        <title>High frequency of phylogenetically diverse reductive dehalogenase-homologous genes in deep subseafloor sedimentary metagenomes.</title>
        <authorList>
            <person name="Kawai M."/>
            <person name="Futagami T."/>
            <person name="Toyoda A."/>
            <person name="Takaki Y."/>
            <person name="Nishi S."/>
            <person name="Hori S."/>
            <person name="Arai W."/>
            <person name="Tsubouchi T."/>
            <person name="Morono Y."/>
            <person name="Uchiyama I."/>
            <person name="Ito T."/>
            <person name="Fujiyama A."/>
            <person name="Inagaki F."/>
            <person name="Takami H."/>
        </authorList>
    </citation>
    <scope>NUCLEOTIDE SEQUENCE</scope>
    <source>
        <strain evidence="1">Expedition CK06-06</strain>
    </source>
</reference>
<feature type="non-terminal residue" evidence="1">
    <location>
        <position position="1"/>
    </location>
</feature>
<sequence>TKTLAVFVGAGVSRVMGCKGWDDLASNLVKRCTSITKPGDGSPLLTFRETEILARYSDHKKTITICYDILKDNGYENNFFEELEQSFKPDEEHFPYRDIYQQLYGLRGLFITTNADKHFDLHFNKDRIIYKNFHPDDIDPTKLYRIHGSILDRESLVFKVQDYIRTYRNNDFQSFLRRIFNSRTVLFVGYGMSEFELLDFIITKADTGHEIESKHFILLSFYTGEEADLKFEQQYHNKMGITVVAYQKDQNGYNQLYEVIKDWNTRINQTSTFLYETYKEIED</sequence>
<proteinExistence type="predicted"/>
<dbReference type="EMBL" id="BARV01017355">
    <property type="protein sequence ID" value="GAI22380.1"/>
    <property type="molecule type" value="Genomic_DNA"/>
</dbReference>
<protein>
    <submittedName>
        <fullName evidence="1">Uncharacterized protein</fullName>
    </submittedName>
</protein>
<evidence type="ECO:0000313" key="1">
    <source>
        <dbReference type="EMBL" id="GAI22380.1"/>
    </source>
</evidence>